<dbReference type="PROSITE" id="PS50084">
    <property type="entry name" value="KH_TYPE_1"/>
    <property type="match status" value="3"/>
</dbReference>
<organism evidence="4 5">
    <name type="scientific">Kuraishia capsulata CBS 1993</name>
    <dbReference type="NCBI Taxonomy" id="1382522"/>
    <lineage>
        <taxon>Eukaryota</taxon>
        <taxon>Fungi</taxon>
        <taxon>Dikarya</taxon>
        <taxon>Ascomycota</taxon>
        <taxon>Saccharomycotina</taxon>
        <taxon>Pichiomycetes</taxon>
        <taxon>Pichiales</taxon>
        <taxon>Pichiaceae</taxon>
        <taxon>Kuraishia</taxon>
    </lineage>
</organism>
<dbReference type="InterPro" id="IPR004088">
    <property type="entry name" value="KH_dom_type_1"/>
</dbReference>
<evidence type="ECO:0000256" key="2">
    <source>
        <dbReference type="PROSITE-ProRule" id="PRU00117"/>
    </source>
</evidence>
<dbReference type="Gene3D" id="3.30.1370.10">
    <property type="entry name" value="K Homology domain, type 1"/>
    <property type="match status" value="3"/>
</dbReference>
<dbReference type="RefSeq" id="XP_022461994.1">
    <property type="nucleotide sequence ID" value="XM_022604896.1"/>
</dbReference>
<dbReference type="Proteomes" id="UP000019384">
    <property type="component" value="Unassembled WGS sequence"/>
</dbReference>
<feature type="domain" description="K Homology" evidence="3">
    <location>
        <begin position="32"/>
        <end position="102"/>
    </location>
</feature>
<evidence type="ECO:0000256" key="1">
    <source>
        <dbReference type="ARBA" id="ARBA00022737"/>
    </source>
</evidence>
<evidence type="ECO:0000259" key="3">
    <source>
        <dbReference type="SMART" id="SM00322"/>
    </source>
</evidence>
<keyword evidence="1" id="KW-0677">Repeat</keyword>
<dbReference type="STRING" id="1382522.W6MY49"/>
<gene>
    <name evidence="4" type="ORF">KUCA_T00006010001</name>
</gene>
<dbReference type="GO" id="GO:0003723">
    <property type="term" value="F:RNA binding"/>
    <property type="evidence" value="ECO:0007669"/>
    <property type="project" value="UniProtKB-UniRule"/>
</dbReference>
<reference evidence="4" key="1">
    <citation type="submission" date="2013-12" db="EMBL/GenBank/DDBJ databases">
        <authorList>
            <person name="Genoscope - CEA"/>
        </authorList>
    </citation>
    <scope>NUCLEOTIDE SEQUENCE</scope>
    <source>
        <strain evidence="4">CBS 1993</strain>
    </source>
</reference>
<keyword evidence="2" id="KW-0694">RNA-binding</keyword>
<name>W6MY49_9ASCO</name>
<feature type="domain" description="K Homology" evidence="3">
    <location>
        <begin position="139"/>
        <end position="210"/>
    </location>
</feature>
<dbReference type="EMBL" id="HG793131">
    <property type="protein sequence ID" value="CDK30015.1"/>
    <property type="molecule type" value="Genomic_DNA"/>
</dbReference>
<dbReference type="OrthoDB" id="442947at2759"/>
<dbReference type="PANTHER" id="PTHR10288">
    <property type="entry name" value="KH DOMAIN CONTAINING RNA BINDING PROTEIN"/>
    <property type="match status" value="1"/>
</dbReference>
<evidence type="ECO:0000313" key="4">
    <source>
        <dbReference type="EMBL" id="CDK30015.1"/>
    </source>
</evidence>
<dbReference type="SMART" id="SM00322">
    <property type="entry name" value="KH"/>
    <property type="match status" value="3"/>
</dbReference>
<protein>
    <recommendedName>
        <fullName evidence="3">K Homology domain-containing protein</fullName>
    </recommendedName>
</protein>
<dbReference type="InterPro" id="IPR004087">
    <property type="entry name" value="KH_dom"/>
</dbReference>
<dbReference type="InterPro" id="IPR036612">
    <property type="entry name" value="KH_dom_type_1_sf"/>
</dbReference>
<sequence length="329" mass="35303">MSQLFEPESAAQDPVLTTSADVFPAEVDVSSVPVTYRILVSRREAGVIIGKNGDCITQIRDGSGVKAGVSRLVEGCADRILTVTGAIENVSQALGLFARALAESQPQPQSQSQPQGSIPAYTAFPLKPLCPAPVPPNAEIASLRLMIPHALMGTLIGKQGIRIKAIQESHHVKMVASKDFLAGSTERIVEIQGPPSDISEALTVISKCLLEDWHSATGTNYYFPSKRAAPAQRPRLHADPASGAKDASELVKFPGELVGALIGKKGARIQEIRRDSGCTISIEPEDDQNGERAFALTGSPENVERALTLLYGHLERERQRRALVTSNEE</sequence>
<evidence type="ECO:0000313" key="5">
    <source>
        <dbReference type="Proteomes" id="UP000019384"/>
    </source>
</evidence>
<feature type="domain" description="K Homology" evidence="3">
    <location>
        <begin position="245"/>
        <end position="315"/>
    </location>
</feature>
<reference evidence="4" key="2">
    <citation type="submission" date="2014-02" db="EMBL/GenBank/DDBJ databases">
        <title>Complete DNA sequence of /Kuraishia capsulata/ illustrates novel genomic features among budding yeasts (/Saccharomycotina/).</title>
        <authorList>
            <person name="Morales L."/>
            <person name="Noel B."/>
            <person name="Porcel B."/>
            <person name="Marcet-Houben M."/>
            <person name="Hullo M-F."/>
            <person name="Sacerdot C."/>
            <person name="Tekaia F."/>
            <person name="Leh-Louis V."/>
            <person name="Despons L."/>
            <person name="Khanna V."/>
            <person name="Aury J-M."/>
            <person name="Barbe V."/>
            <person name="Couloux A."/>
            <person name="Labadie K."/>
            <person name="Pelletier E."/>
            <person name="Souciet J-L."/>
            <person name="Boekhout T."/>
            <person name="Gabaldon T."/>
            <person name="Wincker P."/>
            <person name="Dujon B."/>
        </authorList>
    </citation>
    <scope>NUCLEOTIDE SEQUENCE</scope>
    <source>
        <strain evidence="4">CBS 1993</strain>
    </source>
</reference>
<accession>W6MY49</accession>
<dbReference type="HOGENOM" id="CLU_022670_4_1_1"/>
<keyword evidence="5" id="KW-1185">Reference proteome</keyword>
<dbReference type="Pfam" id="PF00013">
    <property type="entry name" value="KH_1"/>
    <property type="match status" value="3"/>
</dbReference>
<dbReference type="AlphaFoldDB" id="W6MY49"/>
<dbReference type="GeneID" id="34523382"/>
<proteinExistence type="predicted"/>
<dbReference type="SUPFAM" id="SSF54791">
    <property type="entry name" value="Eukaryotic type KH-domain (KH-domain type I)"/>
    <property type="match status" value="3"/>
</dbReference>